<gene>
    <name evidence="6" type="ORF">M896_080250</name>
</gene>
<dbReference type="GO" id="GO:0051307">
    <property type="term" value="P:meiotic chromosome separation"/>
    <property type="evidence" value="ECO:0007669"/>
    <property type="project" value="TreeGrafter"/>
</dbReference>
<dbReference type="RefSeq" id="XP_014563333.1">
    <property type="nucleotide sequence ID" value="XM_014707847.1"/>
</dbReference>
<sequence>MESVENRTEFIRKLRYKGSGLPCKRTCMQRGSVGIKIVNQILKFPSRESACFALEIIKCLYVYEPMLGTPKYSLDKALVSLCDKVFVNEVYEEIERRIKMHILNMEKSGNVEQRNEIDITPEMCYGDMLFDEVLVGYFIIKYRKYGVFYTKVIDLIDRVNPRLRAKAIRGFDGLAQIEAIHGFEAELERLADALKHECHKPVLMQKKNRLFIEDECECVRQNYLLVSCFYDIPETITVPYYDLRKNFRIECFAYIECWNGFVQDNELVGLDGNKDVSLLKTQCFEMCMRRTYDLKLIDEVIVKTVSFERMFLEGYANVVRQKHLIAKAKFKEVLEVIVRLGMACVPEILFHVYDFLSLSHMYCGEYFECIFYLSKGIELAHRHRVGFIATYFLNCRFAAERIAGMSGPAPKVRFDLWRGVHKIEDVILDEGFVRSNRICASVALSNEISSLRELRTIEKFEAFKPSMLLGSIEKALLVFTGYYVISLYCIDRDLYANDFRKIFKVFDDFTSANERINEILSRSRCILKENMNGSVDKGRWWAERMKMDVELGDVLSDVCRGFNEIETGDRVILVLDETTTEFPFESMSIFKSKVVYRVPSLEYFEKWFEMHPKKLTTVDSSERSMFYVLDPDNNLQKTRERISKGLSALGITNGVCGRSLSNKECKTVSEYSTLLYFGHGSGSKHLRIHGDGKNMLLFGCNSARLLCMKNYKRSGFLMKHLSKNSTVMGCLWEVTDKDIDVFSMKVVERLMRGEECLGMLASMFRDEFKMKYLNGASVVVYGLPRRQLLR</sequence>
<protein>
    <recommendedName>
        <fullName evidence="2">separase</fullName>
        <ecNumber evidence="2">3.4.22.49</ecNumber>
    </recommendedName>
</protein>
<dbReference type="GeneID" id="26262065"/>
<dbReference type="AlphaFoldDB" id="A0A0B2UE05"/>
<dbReference type="PROSITE" id="PS51700">
    <property type="entry name" value="SEPARIN"/>
    <property type="match status" value="1"/>
</dbReference>
<dbReference type="InParanoid" id="A0A0B2UE05"/>
<dbReference type="GO" id="GO:0006508">
    <property type="term" value="P:proteolysis"/>
    <property type="evidence" value="ECO:0007669"/>
    <property type="project" value="InterPro"/>
</dbReference>
<comment type="caution">
    <text evidence="6">The sequence shown here is derived from an EMBL/GenBank/DDBJ whole genome shotgun (WGS) entry which is preliminary data.</text>
</comment>
<evidence type="ECO:0000256" key="3">
    <source>
        <dbReference type="ARBA" id="ARBA00022801"/>
    </source>
</evidence>
<proteinExistence type="predicted"/>
<evidence type="ECO:0000313" key="6">
    <source>
        <dbReference type="EMBL" id="KHN69291.1"/>
    </source>
</evidence>
<keyword evidence="7" id="KW-1185">Reference proteome</keyword>
<dbReference type="GO" id="GO:0004197">
    <property type="term" value="F:cysteine-type endopeptidase activity"/>
    <property type="evidence" value="ECO:0007669"/>
    <property type="project" value="InterPro"/>
</dbReference>
<evidence type="ECO:0000256" key="4">
    <source>
        <dbReference type="ARBA" id="ARBA00022829"/>
    </source>
</evidence>
<dbReference type="Pfam" id="PF03568">
    <property type="entry name" value="Separin_C"/>
    <property type="match status" value="1"/>
</dbReference>
<dbReference type="VEuPathDB" id="MicrosporidiaDB:M896_080250"/>
<evidence type="ECO:0000259" key="5">
    <source>
        <dbReference type="PROSITE" id="PS51700"/>
    </source>
</evidence>
<name>A0A0B2UE05_9MICR</name>
<evidence type="ECO:0000256" key="2">
    <source>
        <dbReference type="ARBA" id="ARBA00012489"/>
    </source>
</evidence>
<dbReference type="HOGENOM" id="CLU_355297_0_0_1"/>
<keyword evidence="3" id="KW-0378">Hydrolase</keyword>
<reference evidence="6 7" key="1">
    <citation type="journal article" date="2014" name="MBio">
        <title>The Ordospora colligata genome; evolution of extreme reduction in microsporidia and host-to-parasite horizontal gene transfer.</title>
        <authorList>
            <person name="Pombert J.-F."/>
            <person name="Haag K.L."/>
            <person name="Beidas S."/>
            <person name="Ebert D."/>
            <person name="Keeling P.J."/>
        </authorList>
    </citation>
    <scope>NUCLEOTIDE SEQUENCE [LARGE SCALE GENOMIC DNA]</scope>
    <source>
        <strain evidence="6 7">OC4</strain>
    </source>
</reference>
<dbReference type="GO" id="GO:0005634">
    <property type="term" value="C:nucleus"/>
    <property type="evidence" value="ECO:0007669"/>
    <property type="project" value="InterPro"/>
</dbReference>
<evidence type="ECO:0000256" key="1">
    <source>
        <dbReference type="ARBA" id="ARBA00000451"/>
    </source>
</evidence>
<dbReference type="STRING" id="1354746.A0A0B2UE05"/>
<keyword evidence="4" id="KW-0159">Chromosome partition</keyword>
<dbReference type="EC" id="3.4.22.49" evidence="2"/>
<dbReference type="GO" id="GO:0072686">
    <property type="term" value="C:mitotic spindle"/>
    <property type="evidence" value="ECO:0007669"/>
    <property type="project" value="TreeGrafter"/>
</dbReference>
<dbReference type="PANTHER" id="PTHR12792">
    <property type="entry name" value="EXTRA SPINDLE POLES 1-RELATED"/>
    <property type="match status" value="1"/>
</dbReference>
<dbReference type="Proteomes" id="UP000031056">
    <property type="component" value="Unassembled WGS sequence"/>
</dbReference>
<dbReference type="GO" id="GO:0005737">
    <property type="term" value="C:cytoplasm"/>
    <property type="evidence" value="ECO:0007669"/>
    <property type="project" value="TreeGrafter"/>
</dbReference>
<organism evidence="6 7">
    <name type="scientific">Ordospora colligata OC4</name>
    <dbReference type="NCBI Taxonomy" id="1354746"/>
    <lineage>
        <taxon>Eukaryota</taxon>
        <taxon>Fungi</taxon>
        <taxon>Fungi incertae sedis</taxon>
        <taxon>Microsporidia</taxon>
        <taxon>Ordosporidae</taxon>
        <taxon>Ordospora</taxon>
    </lineage>
</organism>
<dbReference type="PANTHER" id="PTHR12792:SF0">
    <property type="entry name" value="SEPARIN"/>
    <property type="match status" value="1"/>
</dbReference>
<dbReference type="InterPro" id="IPR005314">
    <property type="entry name" value="Peptidase_C50"/>
</dbReference>
<accession>A0A0B2UE05</accession>
<evidence type="ECO:0000313" key="7">
    <source>
        <dbReference type="Proteomes" id="UP000031056"/>
    </source>
</evidence>
<dbReference type="EMBL" id="JOKQ01000008">
    <property type="protein sequence ID" value="KHN69291.1"/>
    <property type="molecule type" value="Genomic_DNA"/>
</dbReference>
<dbReference type="OrthoDB" id="10255632at2759"/>
<comment type="catalytic activity">
    <reaction evidence="1">
        <text>All bonds known to be hydrolyzed by this endopeptidase have arginine in P1 and an acidic residue in P4. P6 is often occupied by an acidic residue or by a hydroxy-amino-acid residue, the phosphorylation of which enhances cleavage.</text>
        <dbReference type="EC" id="3.4.22.49"/>
    </reaction>
</comment>
<feature type="domain" description="Peptidase C50" evidence="5">
    <location>
        <begin position="622"/>
        <end position="711"/>
    </location>
</feature>
<dbReference type="InterPro" id="IPR030397">
    <property type="entry name" value="SEPARIN_core_dom"/>
</dbReference>